<keyword evidence="3" id="KW-0456">Lyase</keyword>
<dbReference type="SMART" id="SM00567">
    <property type="entry name" value="EZ_HEAT"/>
    <property type="match status" value="8"/>
</dbReference>
<dbReference type="InterPro" id="IPR004155">
    <property type="entry name" value="PBS_lyase_HEAT"/>
</dbReference>
<dbReference type="Pfam" id="PF13646">
    <property type="entry name" value="HEAT_2"/>
    <property type="match status" value="3"/>
</dbReference>
<feature type="region of interest" description="Disordered" evidence="2">
    <location>
        <begin position="372"/>
        <end position="391"/>
    </location>
</feature>
<dbReference type="InterPro" id="IPR000357">
    <property type="entry name" value="HEAT"/>
</dbReference>
<dbReference type="AlphaFoldDB" id="H1YWF2"/>
<dbReference type="InterPro" id="IPR016024">
    <property type="entry name" value="ARM-type_fold"/>
</dbReference>
<dbReference type="InterPro" id="IPR011989">
    <property type="entry name" value="ARM-like"/>
</dbReference>
<dbReference type="InParanoid" id="H1YWF2"/>
<dbReference type="GO" id="GO:0016829">
    <property type="term" value="F:lyase activity"/>
    <property type="evidence" value="ECO:0007669"/>
    <property type="project" value="UniProtKB-KW"/>
</dbReference>
<reference evidence="3 4" key="1">
    <citation type="submission" date="2011-10" db="EMBL/GenBank/DDBJ databases">
        <title>The Improved High-Quality Draft genome of Methanoplanus limicola DSM 2279.</title>
        <authorList>
            <consortium name="US DOE Joint Genome Institute (JGI-PGF)"/>
            <person name="Lucas S."/>
            <person name="Copeland A."/>
            <person name="Lapidus A."/>
            <person name="Glavina del Rio T."/>
            <person name="Dalin E."/>
            <person name="Tice H."/>
            <person name="Bruce D."/>
            <person name="Goodwin L."/>
            <person name="Pitluck S."/>
            <person name="Peters L."/>
            <person name="Mikhailova N."/>
            <person name="Lu M."/>
            <person name="Kyrpides N."/>
            <person name="Mavromatis K."/>
            <person name="Ivanova N."/>
            <person name="Markowitz V."/>
            <person name="Cheng J.-F."/>
            <person name="Hugenholtz P."/>
            <person name="Woyke T."/>
            <person name="Wu D."/>
            <person name="Wirth R."/>
            <person name="Brambilla E.-M."/>
            <person name="Klenk H.-P."/>
            <person name="Eisen J.A."/>
        </authorList>
    </citation>
    <scope>NUCLEOTIDE SEQUENCE [LARGE SCALE GENOMIC DNA]</scope>
    <source>
        <strain evidence="3 4">DSM 2279</strain>
    </source>
</reference>
<dbReference type="Proteomes" id="UP000005741">
    <property type="component" value="Chromosome"/>
</dbReference>
<organism evidence="3 4">
    <name type="scientific">Methanoplanus limicola DSM 2279</name>
    <dbReference type="NCBI Taxonomy" id="937775"/>
    <lineage>
        <taxon>Archaea</taxon>
        <taxon>Methanobacteriati</taxon>
        <taxon>Methanobacteriota</taxon>
        <taxon>Stenosarchaea group</taxon>
        <taxon>Methanomicrobia</taxon>
        <taxon>Methanomicrobiales</taxon>
        <taxon>Methanomicrobiaceae</taxon>
        <taxon>Methanoplanus</taxon>
    </lineage>
</organism>
<keyword evidence="1" id="KW-0677">Repeat</keyword>
<dbReference type="PANTHER" id="PTHR12697:SF5">
    <property type="entry name" value="DEOXYHYPUSINE HYDROXYLASE"/>
    <property type="match status" value="1"/>
</dbReference>
<keyword evidence="4" id="KW-1185">Reference proteome</keyword>
<dbReference type="OrthoDB" id="142930at2157"/>
<dbReference type="STRING" id="937775.Metlim_0751"/>
<dbReference type="GO" id="GO:0016491">
    <property type="term" value="F:oxidoreductase activity"/>
    <property type="evidence" value="ECO:0007669"/>
    <property type="project" value="TreeGrafter"/>
</dbReference>
<accession>H1YWF2</accession>
<dbReference type="RefSeq" id="WP_004076589.1">
    <property type="nucleotide sequence ID" value="NZ_CM001436.1"/>
</dbReference>
<feature type="compositionally biased region" description="Basic and acidic residues" evidence="2">
    <location>
        <begin position="373"/>
        <end position="387"/>
    </location>
</feature>
<dbReference type="HOGENOM" id="CLU_405790_0_0_2"/>
<evidence type="ECO:0000256" key="2">
    <source>
        <dbReference type="SAM" id="MobiDB-lite"/>
    </source>
</evidence>
<dbReference type="EMBL" id="CM001436">
    <property type="protein sequence ID" value="EHQ34874.1"/>
    <property type="molecule type" value="Genomic_DNA"/>
</dbReference>
<evidence type="ECO:0000313" key="4">
    <source>
        <dbReference type="Proteomes" id="UP000005741"/>
    </source>
</evidence>
<dbReference type="Pfam" id="PF02985">
    <property type="entry name" value="HEAT"/>
    <property type="match status" value="1"/>
</dbReference>
<gene>
    <name evidence="3" type="ORF">Metlim_0751</name>
</gene>
<name>H1YWF2_9EURY</name>
<evidence type="ECO:0000256" key="1">
    <source>
        <dbReference type="ARBA" id="ARBA00022737"/>
    </source>
</evidence>
<dbReference type="SUPFAM" id="SSF48371">
    <property type="entry name" value="ARM repeat"/>
    <property type="match status" value="2"/>
</dbReference>
<dbReference type="PANTHER" id="PTHR12697">
    <property type="entry name" value="PBS LYASE HEAT-LIKE PROTEIN"/>
    <property type="match status" value="1"/>
</dbReference>
<proteinExistence type="predicted"/>
<protein>
    <submittedName>
        <fullName evidence="3">PBS lyase HEAT domain protein repeat-containing protein</fullName>
    </submittedName>
</protein>
<evidence type="ECO:0000313" key="3">
    <source>
        <dbReference type="EMBL" id="EHQ34874.1"/>
    </source>
</evidence>
<dbReference type="Gene3D" id="1.25.10.10">
    <property type="entry name" value="Leucine-rich Repeat Variant"/>
    <property type="match status" value="4"/>
</dbReference>
<sequence>MTSEDKREKPTCNDISSIKTERLISALGSDDHDTRRRAIAELQSTGKPAVAPLLKVLNSENPEVRSGAAEVLSGYGEALMPTLIRILTTGKDNARDGAARAIGRCGKISVRYIEEIINDNDYRKRRAAVQALGYLGEKDSSATEILAAFLYDKNDKVSLQSAKSLKYLKWKPQNKMEAAAYFYASGEAEKGARYPAETVSVAVRDFKNPEVERRKKAARHLSVINSDIVIQPLAAFLQDTSEEVRYTAIKAISSINERRFVPYLVKALADKNSNIRNEAAWALDRYGWKPRTYWEKTRYLIIKEKWVDIIPLKDYAIPVLTEYLCDENPDIRQKVTEVLRAMGKPGYSAINEALKSDNPMMRKRAAEAAAVIKKKDSARKNDADNRSRSISGQENIEEELLRRREDLKNKGLKSSDAWLLILKKSGIRPFAAEKLSKALSSENEMVRSSAAEKLAGMESASEEPLLHLLKDRKPSVKIAAIESLGELQSKRSVPYLVNLLRHENRSTCITVIEALGKIKDPKSIIPMLRISAEGDSELKKKVSAAVSGMDTAAIPTLKGALEESDRKITIAAIEALAGIRHNLSISYAVRMLNDSEPRVRESAINAIKEMSNYMFNNIMDESGRLATQGTEKEKTGIIEALSGINDLRAKQAITLFTKDKNETVRRKALLSCTEELL</sequence>